<dbReference type="STRING" id="1042163.BRLA_c011800"/>
<name>A0A075R7E6_BRELA</name>
<dbReference type="eggNOG" id="COG3711">
    <property type="taxonomic scope" value="Bacteria"/>
</dbReference>
<evidence type="ECO:0000259" key="2">
    <source>
        <dbReference type="PROSITE" id="PS51372"/>
    </source>
</evidence>
<dbReference type="Gene3D" id="2.30.24.10">
    <property type="entry name" value="CAT RNA-binding domain"/>
    <property type="match status" value="1"/>
</dbReference>
<dbReference type="SMART" id="SM01061">
    <property type="entry name" value="CAT_RBD"/>
    <property type="match status" value="1"/>
</dbReference>
<keyword evidence="4" id="KW-1185">Reference proteome</keyword>
<dbReference type="PANTHER" id="PTHR30185">
    <property type="entry name" value="CRYPTIC BETA-GLUCOSIDE BGL OPERON ANTITERMINATOR"/>
    <property type="match status" value="1"/>
</dbReference>
<gene>
    <name evidence="3" type="primary">licT</name>
    <name evidence="3" type="ORF">BRLA_c011800</name>
</gene>
<dbReference type="SUPFAM" id="SSF50151">
    <property type="entry name" value="SacY-like RNA-binding domain"/>
    <property type="match status" value="1"/>
</dbReference>
<reference evidence="3 4" key="1">
    <citation type="journal article" date="2011" name="J. Bacteriol.">
        <title>Genome sequence of Brevibacillus laterosporus LMG 15441, a pathogen of invertebrates.</title>
        <authorList>
            <person name="Djukic M."/>
            <person name="Poehlein A."/>
            <person name="Thurmer A."/>
            <person name="Daniel R."/>
        </authorList>
    </citation>
    <scope>NUCLEOTIDE SEQUENCE [LARGE SCALE GENOMIC DNA]</scope>
    <source>
        <strain evidence="3 4">LMG 15441</strain>
    </source>
</reference>
<proteinExistence type="predicted"/>
<dbReference type="EMBL" id="CP007806">
    <property type="protein sequence ID" value="AIG25520.1"/>
    <property type="molecule type" value="Genomic_DNA"/>
</dbReference>
<dbReference type="AlphaFoldDB" id="A0A075R7E6"/>
<dbReference type="PROSITE" id="PS51372">
    <property type="entry name" value="PRD_2"/>
    <property type="match status" value="2"/>
</dbReference>
<protein>
    <submittedName>
        <fullName evidence="3">Transcription antiterminator LicT</fullName>
    </submittedName>
</protein>
<accession>A0A075R7E6</accession>
<dbReference type="InterPro" id="IPR050661">
    <property type="entry name" value="BglG_antiterminators"/>
</dbReference>
<dbReference type="SUPFAM" id="SSF63520">
    <property type="entry name" value="PTS-regulatory domain, PRD"/>
    <property type="match status" value="2"/>
</dbReference>
<dbReference type="RefSeq" id="WP_003334931.1">
    <property type="nucleotide sequence ID" value="NZ_CP007806.1"/>
</dbReference>
<dbReference type="InterPro" id="IPR036650">
    <property type="entry name" value="CAT_RNA-bd_dom_sf"/>
</dbReference>
<dbReference type="Pfam" id="PF00874">
    <property type="entry name" value="PRD"/>
    <property type="match status" value="2"/>
</dbReference>
<feature type="domain" description="PRD" evidence="2">
    <location>
        <begin position="171"/>
        <end position="277"/>
    </location>
</feature>
<keyword evidence="1" id="KW-0677">Repeat</keyword>
<dbReference type="KEGG" id="blr:BRLA_c011800"/>
<dbReference type="InterPro" id="IPR004341">
    <property type="entry name" value="CAT_RNA-bd_dom"/>
</dbReference>
<dbReference type="Gene3D" id="1.10.1790.10">
    <property type="entry name" value="PRD domain"/>
    <property type="match status" value="2"/>
</dbReference>
<dbReference type="InterPro" id="IPR011608">
    <property type="entry name" value="PRD"/>
</dbReference>
<evidence type="ECO:0000256" key="1">
    <source>
        <dbReference type="ARBA" id="ARBA00022737"/>
    </source>
</evidence>
<dbReference type="Pfam" id="PF03123">
    <property type="entry name" value="CAT_RBD"/>
    <property type="match status" value="1"/>
</dbReference>
<sequence length="277" mass="32874">MKIAKVINNNVISVYNDQNKELVIMGRGIAFQKRPGDKVEEDKIEKIFKLENKDISEKFKTLLYEIPMEYMEISENIINYAKMSLGKKLNESIYVSLTDHIYFAIQRNKDGLDIKNALLWEIKRLYQDEFSVGQKAIKQINQKLGITLPEDEAGFIALHIVNAELNEEMPTIVTITKVMQEILNIVKYHFNIEVDEESLHYYRFITHLKFFAQRLCKETHMESSDDFLYEMVKSKYKEAYECTKKIKRYIQKEYNHELTNEEVLYLTIHIHRVVNKK</sequence>
<feature type="domain" description="PRD" evidence="2">
    <location>
        <begin position="65"/>
        <end position="170"/>
    </location>
</feature>
<dbReference type="NCBIfam" id="NF046042">
    <property type="entry name" value="LicT"/>
    <property type="match status" value="1"/>
</dbReference>
<evidence type="ECO:0000313" key="3">
    <source>
        <dbReference type="EMBL" id="AIG25520.1"/>
    </source>
</evidence>
<dbReference type="GO" id="GO:0003723">
    <property type="term" value="F:RNA binding"/>
    <property type="evidence" value="ECO:0007669"/>
    <property type="project" value="InterPro"/>
</dbReference>
<dbReference type="InterPro" id="IPR036634">
    <property type="entry name" value="PRD_sf"/>
</dbReference>
<dbReference type="HOGENOM" id="CLU_078802_0_0_9"/>
<dbReference type="PANTHER" id="PTHR30185:SF15">
    <property type="entry name" value="CRYPTIC BETA-GLUCOSIDE BGL OPERON ANTITERMINATOR"/>
    <property type="match status" value="1"/>
</dbReference>
<evidence type="ECO:0000313" key="4">
    <source>
        <dbReference type="Proteomes" id="UP000005850"/>
    </source>
</evidence>
<organism evidence="3 4">
    <name type="scientific">Brevibacillus laterosporus LMG 15441</name>
    <dbReference type="NCBI Taxonomy" id="1042163"/>
    <lineage>
        <taxon>Bacteria</taxon>
        <taxon>Bacillati</taxon>
        <taxon>Bacillota</taxon>
        <taxon>Bacilli</taxon>
        <taxon>Bacillales</taxon>
        <taxon>Paenibacillaceae</taxon>
        <taxon>Brevibacillus</taxon>
    </lineage>
</organism>
<dbReference type="Proteomes" id="UP000005850">
    <property type="component" value="Chromosome"/>
</dbReference>
<dbReference type="GO" id="GO:0006355">
    <property type="term" value="P:regulation of DNA-templated transcription"/>
    <property type="evidence" value="ECO:0007669"/>
    <property type="project" value="InterPro"/>
</dbReference>